<proteinExistence type="predicted"/>
<dbReference type="AlphaFoldDB" id="A0A2I1RIB6"/>
<dbReference type="RefSeq" id="WP_101964428.1">
    <property type="nucleotide sequence ID" value="NZ_PKJS01000007.1"/>
</dbReference>
<protein>
    <submittedName>
        <fullName evidence="1">Uncharacterized protein</fullName>
    </submittedName>
</protein>
<dbReference type="Proteomes" id="UP000234914">
    <property type="component" value="Unassembled WGS sequence"/>
</dbReference>
<dbReference type="EMBL" id="PKJS01000007">
    <property type="protein sequence ID" value="PKZ68869.1"/>
    <property type="molecule type" value="Genomic_DNA"/>
</dbReference>
<evidence type="ECO:0000313" key="2">
    <source>
        <dbReference type="Proteomes" id="UP000234914"/>
    </source>
</evidence>
<accession>A0A2I1RIB6</accession>
<sequence>MKRFTITDVDWKEFPMHPEKFDGYQLSLKCKVVFEEPIERNEGYGYGDDKFCLTLIALDDEGFAIFEVEFWDYSLPAIGKTSRVISKRFSCEQEEYDLIHSWVLK</sequence>
<reference evidence="1 2" key="1">
    <citation type="submission" date="2017-12" db="EMBL/GenBank/DDBJ databases">
        <title>Phylogenetic diversity of female urinary microbiome.</title>
        <authorList>
            <person name="Thomas-White K."/>
            <person name="Wolfe A.J."/>
        </authorList>
    </citation>
    <scope>NUCLEOTIDE SEQUENCE [LARGE SCALE GENOMIC DNA]</scope>
    <source>
        <strain evidence="1 2">UMB0416</strain>
    </source>
</reference>
<evidence type="ECO:0000313" key="1">
    <source>
        <dbReference type="EMBL" id="PKZ68869.1"/>
    </source>
</evidence>
<gene>
    <name evidence="1" type="ORF">CYJ96_06860</name>
</gene>
<organism evidence="1 2">
    <name type="scientific">Faucicola osloensis</name>
    <name type="common">Moraxella osloensis</name>
    <dbReference type="NCBI Taxonomy" id="34062"/>
    <lineage>
        <taxon>Bacteria</taxon>
        <taxon>Pseudomonadati</taxon>
        <taxon>Pseudomonadota</taxon>
        <taxon>Gammaproteobacteria</taxon>
        <taxon>Moraxellales</taxon>
        <taxon>Moraxellaceae</taxon>
        <taxon>Faucicola</taxon>
    </lineage>
</organism>
<comment type="caution">
    <text evidence="1">The sequence shown here is derived from an EMBL/GenBank/DDBJ whole genome shotgun (WGS) entry which is preliminary data.</text>
</comment>
<name>A0A2I1RIB6_FAUOS</name>